<evidence type="ECO:0000259" key="3">
    <source>
        <dbReference type="Pfam" id="PF09851"/>
    </source>
</evidence>
<keyword evidence="5" id="KW-1185">Reference proteome</keyword>
<name>A0A9X5B5P2_9GAMM</name>
<feature type="domain" description="SHOCT" evidence="3">
    <location>
        <begin position="60"/>
        <end position="85"/>
    </location>
</feature>
<keyword evidence="2" id="KW-0812">Transmembrane</keyword>
<dbReference type="InterPro" id="IPR018649">
    <property type="entry name" value="SHOCT"/>
</dbReference>
<dbReference type="EMBL" id="WMEX01000008">
    <property type="protein sequence ID" value="MYL27791.1"/>
    <property type="molecule type" value="Genomic_DNA"/>
</dbReference>
<organism evidence="4 5">
    <name type="scientific">Vreelandella halophila</name>
    <dbReference type="NCBI Taxonomy" id="86177"/>
    <lineage>
        <taxon>Bacteria</taxon>
        <taxon>Pseudomonadati</taxon>
        <taxon>Pseudomonadota</taxon>
        <taxon>Gammaproteobacteria</taxon>
        <taxon>Oceanospirillales</taxon>
        <taxon>Halomonadaceae</taxon>
        <taxon>Vreelandella</taxon>
    </lineage>
</organism>
<feature type="region of interest" description="Disordered" evidence="1">
    <location>
        <begin position="39"/>
        <end position="58"/>
    </location>
</feature>
<feature type="transmembrane region" description="Helical" evidence="2">
    <location>
        <begin position="12"/>
        <end position="34"/>
    </location>
</feature>
<keyword evidence="2" id="KW-0472">Membrane</keyword>
<dbReference type="RefSeq" id="WP_160899362.1">
    <property type="nucleotide sequence ID" value="NZ_WMEX01000008.1"/>
</dbReference>
<comment type="caution">
    <text evidence="4">The sequence shown here is derived from an EMBL/GenBank/DDBJ whole genome shotgun (WGS) entry which is preliminary data.</text>
</comment>
<accession>A0A9X5B5P2</accession>
<evidence type="ECO:0000313" key="4">
    <source>
        <dbReference type="EMBL" id="MYL27791.1"/>
    </source>
</evidence>
<sequence>MGPEHFWWGGWGMFPMIMPIAMLIIALIMIYLLFGRGGPRSPGWENDERRSPRSRESESAIEILKKRYARGEISREDFEQMRKDLED</sequence>
<keyword evidence="2" id="KW-1133">Transmembrane helix</keyword>
<evidence type="ECO:0000256" key="1">
    <source>
        <dbReference type="SAM" id="MobiDB-lite"/>
    </source>
</evidence>
<evidence type="ECO:0000256" key="2">
    <source>
        <dbReference type="SAM" id="Phobius"/>
    </source>
</evidence>
<gene>
    <name evidence="4" type="ORF">GLW01_13435</name>
</gene>
<dbReference type="Pfam" id="PF09851">
    <property type="entry name" value="SHOCT"/>
    <property type="match status" value="1"/>
</dbReference>
<protein>
    <submittedName>
        <fullName evidence="4">SHOCT domain-containing protein</fullName>
    </submittedName>
</protein>
<proteinExistence type="predicted"/>
<reference evidence="4 5" key="1">
    <citation type="submission" date="2019-11" db="EMBL/GenBank/DDBJ databases">
        <title>Genome sequences of 17 halophilic strains isolated from different environments.</title>
        <authorList>
            <person name="Furrow R.E."/>
        </authorList>
    </citation>
    <scope>NUCLEOTIDE SEQUENCE [LARGE SCALE GENOMIC DNA]</scope>
    <source>
        <strain evidence="4 5">22507_15_FS</strain>
    </source>
</reference>
<dbReference type="Proteomes" id="UP000460751">
    <property type="component" value="Unassembled WGS sequence"/>
</dbReference>
<feature type="compositionally biased region" description="Basic and acidic residues" evidence="1">
    <location>
        <begin position="46"/>
        <end position="58"/>
    </location>
</feature>
<dbReference type="AlphaFoldDB" id="A0A9X5B5P2"/>
<evidence type="ECO:0000313" key="5">
    <source>
        <dbReference type="Proteomes" id="UP000460751"/>
    </source>
</evidence>